<organism evidence="2 3">
    <name type="scientific">Marinomonas primoryensis</name>
    <dbReference type="NCBI Taxonomy" id="178399"/>
    <lineage>
        <taxon>Bacteria</taxon>
        <taxon>Pseudomonadati</taxon>
        <taxon>Pseudomonadota</taxon>
        <taxon>Gammaproteobacteria</taxon>
        <taxon>Oceanospirillales</taxon>
        <taxon>Oceanospirillaceae</taxon>
        <taxon>Marinomonas</taxon>
    </lineage>
</organism>
<evidence type="ECO:0000256" key="1">
    <source>
        <dbReference type="ARBA" id="ARBA00022729"/>
    </source>
</evidence>
<protein>
    <submittedName>
        <fullName evidence="2">TRAP-type C4-dicarboxylate transport system periplasmic protein DctP</fullName>
    </submittedName>
</protein>
<dbReference type="NCBIfam" id="NF037995">
    <property type="entry name" value="TRAP_S1"/>
    <property type="match status" value="1"/>
</dbReference>
<dbReference type="Pfam" id="PF03480">
    <property type="entry name" value="DctP"/>
    <property type="match status" value="1"/>
</dbReference>
<dbReference type="AlphaFoldDB" id="A0A859D4K9"/>
<dbReference type="Gene3D" id="3.40.190.170">
    <property type="entry name" value="Bacterial extracellular solute-binding protein, family 7"/>
    <property type="match status" value="1"/>
</dbReference>
<dbReference type="PANTHER" id="PTHR33376">
    <property type="match status" value="1"/>
</dbReference>
<dbReference type="PANTHER" id="PTHR33376:SF5">
    <property type="entry name" value="EXTRACYTOPLASMIC SOLUTE RECEPTOR PROTEIN"/>
    <property type="match status" value="1"/>
</dbReference>
<name>A0A859D4K9_9GAMM</name>
<dbReference type="Proteomes" id="UP000509371">
    <property type="component" value="Chromosome"/>
</dbReference>
<reference evidence="2 3" key="1">
    <citation type="submission" date="2020-06" db="EMBL/GenBank/DDBJ databases">
        <authorList>
            <person name="Voronona O.L."/>
            <person name="Aksenova E.I."/>
            <person name="Kunda M.S."/>
            <person name="Semenov A.N."/>
            <person name="Ryzhova N."/>
        </authorList>
    </citation>
    <scope>NUCLEOTIDE SEQUENCE [LARGE SCALE GENOMIC DNA]</scope>
    <source>
        <strain evidence="2 3">MPKMM3633</strain>
    </source>
</reference>
<evidence type="ECO:0000313" key="3">
    <source>
        <dbReference type="Proteomes" id="UP000509371"/>
    </source>
</evidence>
<dbReference type="InterPro" id="IPR018389">
    <property type="entry name" value="DctP_fam"/>
</dbReference>
<accession>A0A859D4K9</accession>
<dbReference type="GO" id="GO:0055085">
    <property type="term" value="P:transmembrane transport"/>
    <property type="evidence" value="ECO:0007669"/>
    <property type="project" value="InterPro"/>
</dbReference>
<dbReference type="KEGG" id="mpri:MP3633_3132"/>
<keyword evidence="1" id="KW-0732">Signal</keyword>
<dbReference type="RefSeq" id="WP_176336204.1">
    <property type="nucleotide sequence ID" value="NZ_BAAAEF010000032.1"/>
</dbReference>
<proteinExistence type="predicted"/>
<dbReference type="EMBL" id="CP054301">
    <property type="protein sequence ID" value="QKK81859.1"/>
    <property type="molecule type" value="Genomic_DNA"/>
</dbReference>
<gene>
    <name evidence="2" type="ORF">MP3633_3132</name>
</gene>
<evidence type="ECO:0000313" key="2">
    <source>
        <dbReference type="EMBL" id="QKK81859.1"/>
    </source>
</evidence>
<sequence>MNILKKTSNKILFLSVASLIQFGTISTLHAKEFSMLSSYAPNFAWHSEIVPDFIDLVKEKSDGKITFNIKGPDVVPAFEQLQPVQIGVFDFLFTHPAYHSGTTAVGLTLDAIDVDPIKRREKGIIDYIDNQYQKLGLKLIAAPSTGTKGFRFYLRDKITGEPGLEGRRIRGTVSYHSMIKNLGGSPVNMPVSEIYTALQRGVIDGAAWGLTGASDLQWHEVIDYMTAPVFGQVGLMIFMNLDRWNELSKDTQNILIEAGKQLEIDSVQHFDELQVKEEAFLLKNGMSIESFSDKEASELDRLWAQGVWEVGEELSGDSVRELRKKALSESMTY</sequence>
<dbReference type="InterPro" id="IPR038404">
    <property type="entry name" value="TRAP_DctP_sf"/>
</dbReference>